<proteinExistence type="predicted"/>
<dbReference type="EMBL" id="RAPN01000001">
    <property type="protein sequence ID" value="RKD90320.1"/>
    <property type="molecule type" value="Genomic_DNA"/>
</dbReference>
<organism evidence="2 3">
    <name type="scientific">Mangrovibacterium diazotrophicum</name>
    <dbReference type="NCBI Taxonomy" id="1261403"/>
    <lineage>
        <taxon>Bacteria</taxon>
        <taxon>Pseudomonadati</taxon>
        <taxon>Bacteroidota</taxon>
        <taxon>Bacteroidia</taxon>
        <taxon>Marinilabiliales</taxon>
        <taxon>Prolixibacteraceae</taxon>
        <taxon>Mangrovibacterium</taxon>
    </lineage>
</organism>
<keyword evidence="1" id="KW-0812">Transmembrane</keyword>
<gene>
    <name evidence="2" type="ORF">BC643_0657</name>
</gene>
<evidence type="ECO:0000313" key="2">
    <source>
        <dbReference type="EMBL" id="RKD90320.1"/>
    </source>
</evidence>
<protein>
    <submittedName>
        <fullName evidence="2">Uncharacterized protein</fullName>
    </submittedName>
</protein>
<feature type="transmembrane region" description="Helical" evidence="1">
    <location>
        <begin position="45"/>
        <end position="69"/>
    </location>
</feature>
<accession>A0A419W4G2</accession>
<keyword evidence="3" id="KW-1185">Reference proteome</keyword>
<sequence>MKKIQIRPLRHLIVLVALFVFFNLLNAWSIVHYKTAWSELTSEMGFVLLLTSGAFLIYIVIGLIVSLVIGSKR</sequence>
<evidence type="ECO:0000256" key="1">
    <source>
        <dbReference type="SAM" id="Phobius"/>
    </source>
</evidence>
<keyword evidence="1" id="KW-0472">Membrane</keyword>
<feature type="transmembrane region" description="Helical" evidence="1">
    <location>
        <begin position="12"/>
        <end position="33"/>
    </location>
</feature>
<dbReference type="RefSeq" id="WP_120271737.1">
    <property type="nucleotide sequence ID" value="NZ_RAPN01000001.1"/>
</dbReference>
<name>A0A419W4G2_9BACT</name>
<dbReference type="AlphaFoldDB" id="A0A419W4G2"/>
<reference evidence="2 3" key="1">
    <citation type="submission" date="2018-09" db="EMBL/GenBank/DDBJ databases">
        <title>Genomic Encyclopedia of Archaeal and Bacterial Type Strains, Phase II (KMG-II): from individual species to whole genera.</title>
        <authorList>
            <person name="Goeker M."/>
        </authorList>
    </citation>
    <scope>NUCLEOTIDE SEQUENCE [LARGE SCALE GENOMIC DNA]</scope>
    <source>
        <strain evidence="2 3">DSM 27148</strain>
    </source>
</reference>
<evidence type="ECO:0000313" key="3">
    <source>
        <dbReference type="Proteomes" id="UP000283387"/>
    </source>
</evidence>
<comment type="caution">
    <text evidence="2">The sequence shown here is derived from an EMBL/GenBank/DDBJ whole genome shotgun (WGS) entry which is preliminary data.</text>
</comment>
<keyword evidence="1" id="KW-1133">Transmembrane helix</keyword>
<dbReference type="Proteomes" id="UP000283387">
    <property type="component" value="Unassembled WGS sequence"/>
</dbReference>